<sequence length="331" mass="37887">MPNTSCLIVTKVLRLNLYKYVRAHRTSKGSGTSFWADPWCPNGSILKDLYPRLFALETQKDCKVSDRWKCSSGTWGGNWSWRLPPRGRAIDDLLSLECLIGSLVLVSDGDDKWVWMGDASGSLKVKTLSKSLQNLLLANDLIDKHCLWNSWIPRKVNVCIWRASLDWLPTRINLSHRGVGLPSAICPLCSNAPEEIDHCIIRCPRAIAIWRKVWSWWNLSTPVVFPSFSIQDITAGRIKAQGCNSRTNKILQGVFYCTIWSIWNWRNRIVNAESTHVDSVMEEDIFPSIQRVSKIWISARFKSLEANWSCWIPRPFDILLICNVFFVCLSS</sequence>
<evidence type="ECO:0000259" key="1">
    <source>
        <dbReference type="Pfam" id="PF13966"/>
    </source>
</evidence>
<dbReference type="Proteomes" id="UP001151760">
    <property type="component" value="Unassembled WGS sequence"/>
</dbReference>
<evidence type="ECO:0000313" key="3">
    <source>
        <dbReference type="Proteomes" id="UP001151760"/>
    </source>
</evidence>
<proteinExistence type="predicted"/>
<reference evidence="2" key="1">
    <citation type="journal article" date="2022" name="Int. J. Mol. Sci.">
        <title>Draft Genome of Tanacetum Coccineum: Genomic Comparison of Closely Related Tanacetum-Family Plants.</title>
        <authorList>
            <person name="Yamashiro T."/>
            <person name="Shiraishi A."/>
            <person name="Nakayama K."/>
            <person name="Satake H."/>
        </authorList>
    </citation>
    <scope>NUCLEOTIDE SEQUENCE</scope>
</reference>
<dbReference type="GO" id="GO:0003964">
    <property type="term" value="F:RNA-directed DNA polymerase activity"/>
    <property type="evidence" value="ECO:0007669"/>
    <property type="project" value="UniProtKB-KW"/>
</dbReference>
<feature type="domain" description="Reverse transcriptase zinc-binding" evidence="1">
    <location>
        <begin position="143"/>
        <end position="210"/>
    </location>
</feature>
<keyword evidence="2" id="KW-0548">Nucleotidyltransferase</keyword>
<name>A0ABQ5FFT7_9ASTR</name>
<gene>
    <name evidence="2" type="ORF">Tco_1004950</name>
</gene>
<evidence type="ECO:0000313" key="2">
    <source>
        <dbReference type="EMBL" id="GJT61417.1"/>
    </source>
</evidence>
<reference evidence="2" key="2">
    <citation type="submission" date="2022-01" db="EMBL/GenBank/DDBJ databases">
        <authorList>
            <person name="Yamashiro T."/>
            <person name="Shiraishi A."/>
            <person name="Satake H."/>
            <person name="Nakayama K."/>
        </authorList>
    </citation>
    <scope>NUCLEOTIDE SEQUENCE</scope>
</reference>
<dbReference type="PANTHER" id="PTHR36617">
    <property type="entry name" value="PROTEIN, PUTATIVE-RELATED"/>
    <property type="match status" value="1"/>
</dbReference>
<dbReference type="Pfam" id="PF13966">
    <property type="entry name" value="zf-RVT"/>
    <property type="match status" value="1"/>
</dbReference>
<dbReference type="EMBL" id="BQNB010017285">
    <property type="protein sequence ID" value="GJT61417.1"/>
    <property type="molecule type" value="Genomic_DNA"/>
</dbReference>
<comment type="caution">
    <text evidence="2">The sequence shown here is derived from an EMBL/GenBank/DDBJ whole genome shotgun (WGS) entry which is preliminary data.</text>
</comment>
<protein>
    <submittedName>
        <fullName evidence="2">RNA-directed DNA polymerase, eukaryota, reverse transcriptase zinc-binding domain protein</fullName>
    </submittedName>
</protein>
<organism evidence="2 3">
    <name type="scientific">Tanacetum coccineum</name>
    <dbReference type="NCBI Taxonomy" id="301880"/>
    <lineage>
        <taxon>Eukaryota</taxon>
        <taxon>Viridiplantae</taxon>
        <taxon>Streptophyta</taxon>
        <taxon>Embryophyta</taxon>
        <taxon>Tracheophyta</taxon>
        <taxon>Spermatophyta</taxon>
        <taxon>Magnoliopsida</taxon>
        <taxon>eudicotyledons</taxon>
        <taxon>Gunneridae</taxon>
        <taxon>Pentapetalae</taxon>
        <taxon>asterids</taxon>
        <taxon>campanulids</taxon>
        <taxon>Asterales</taxon>
        <taxon>Asteraceae</taxon>
        <taxon>Asteroideae</taxon>
        <taxon>Anthemideae</taxon>
        <taxon>Anthemidinae</taxon>
        <taxon>Tanacetum</taxon>
    </lineage>
</organism>
<accession>A0ABQ5FFT7</accession>
<keyword evidence="2" id="KW-0808">Transferase</keyword>
<dbReference type="InterPro" id="IPR026960">
    <property type="entry name" value="RVT-Znf"/>
</dbReference>
<keyword evidence="2" id="KW-0695">RNA-directed DNA polymerase</keyword>
<keyword evidence="3" id="KW-1185">Reference proteome</keyword>
<dbReference type="PANTHER" id="PTHR36617:SF16">
    <property type="entry name" value="OS04G0516500 PROTEIN"/>
    <property type="match status" value="1"/>
</dbReference>